<dbReference type="GO" id="GO:0008175">
    <property type="term" value="F:tRNA methyltransferase activity"/>
    <property type="evidence" value="ECO:0007669"/>
    <property type="project" value="UniProtKB-UniRule"/>
</dbReference>
<evidence type="ECO:0000256" key="4">
    <source>
        <dbReference type="ARBA" id="ARBA00022691"/>
    </source>
</evidence>
<dbReference type="AlphaFoldDB" id="A0A0F6TD83"/>
<protein>
    <recommendedName>
        <fullName evidence="6">Putative tRNA (cytidine(34)-2'-O)-methyltransferase</fullName>
        <ecNumber evidence="6">2.1.1.207</ecNumber>
    </recommendedName>
    <alternativeName>
        <fullName evidence="6">tRNA (cytidine/uridine-2'-O-)-methyltransferase</fullName>
    </alternativeName>
</protein>
<evidence type="ECO:0000313" key="9">
    <source>
        <dbReference type="EMBL" id="AKE40649.1"/>
    </source>
</evidence>
<dbReference type="SUPFAM" id="SSF75217">
    <property type="entry name" value="alpha/beta knot"/>
    <property type="match status" value="1"/>
</dbReference>
<dbReference type="GO" id="GO:0042802">
    <property type="term" value="F:identical protein binding"/>
    <property type="evidence" value="ECO:0007669"/>
    <property type="project" value="UniProtKB-ARBA"/>
</dbReference>
<comment type="function">
    <text evidence="6">Could methylate the ribose at the nucleotide 34 wobble position in tRNA.</text>
</comment>
<evidence type="ECO:0000313" key="12">
    <source>
        <dbReference type="Proteomes" id="UP000271380"/>
    </source>
</evidence>
<evidence type="ECO:0000256" key="5">
    <source>
        <dbReference type="ARBA" id="ARBA00022694"/>
    </source>
</evidence>
<comment type="catalytic activity">
    <reaction evidence="6">
        <text>5-carboxymethylaminomethyluridine(34) in tRNA(Leu) + S-adenosyl-L-methionine = 5-carboxymethylaminomethyl-2'-O-methyluridine(34) in tRNA(Leu) + S-adenosyl-L-homocysteine + H(+)</text>
        <dbReference type="Rhea" id="RHEA:43088"/>
        <dbReference type="Rhea" id="RHEA-COMP:10333"/>
        <dbReference type="Rhea" id="RHEA-COMP:10334"/>
        <dbReference type="ChEBI" id="CHEBI:15378"/>
        <dbReference type="ChEBI" id="CHEBI:57856"/>
        <dbReference type="ChEBI" id="CHEBI:59789"/>
        <dbReference type="ChEBI" id="CHEBI:74508"/>
        <dbReference type="ChEBI" id="CHEBI:74511"/>
        <dbReference type="EC" id="2.1.1.207"/>
    </reaction>
</comment>
<keyword evidence="2 6" id="KW-0489">Methyltransferase</keyword>
<name>A0A0F6TD83_9CORY</name>
<dbReference type="HAMAP" id="MF_01885">
    <property type="entry name" value="tRNA_methyltr_TrmL"/>
    <property type="match status" value="1"/>
</dbReference>
<reference evidence="10 12" key="2">
    <citation type="submission" date="2018-12" db="EMBL/GenBank/DDBJ databases">
        <authorList>
            <consortium name="Pathogen Informatics"/>
        </authorList>
    </citation>
    <scope>NUCLEOTIDE SEQUENCE [LARGE SCALE GENOMIC DNA]</scope>
    <source>
        <strain evidence="10 12">NCTC949</strain>
    </source>
</reference>
<dbReference type="Proteomes" id="UP000033457">
    <property type="component" value="Chromosome"/>
</dbReference>
<evidence type="ECO:0000313" key="11">
    <source>
        <dbReference type="Proteomes" id="UP000033457"/>
    </source>
</evidence>
<dbReference type="Pfam" id="PF00588">
    <property type="entry name" value="SpoU_methylase"/>
    <property type="match status" value="1"/>
</dbReference>
<feature type="binding site" evidence="6 7">
    <location>
        <position position="152"/>
    </location>
    <ligand>
        <name>S-adenosyl-L-methionine</name>
        <dbReference type="ChEBI" id="CHEBI:59789"/>
    </ligand>
</feature>
<feature type="domain" description="tRNA/rRNA methyltransferase SpoU type" evidence="8">
    <location>
        <begin position="25"/>
        <end position="164"/>
    </location>
</feature>
<evidence type="ECO:0000256" key="7">
    <source>
        <dbReference type="PIRSR" id="PIRSR029256-1"/>
    </source>
</evidence>
<reference evidence="9 11" key="1">
    <citation type="journal article" date="2015" name="Genome Announc.">
        <title>Complete Genome Sequence of Corynebacterium kutscheri DSM 20755, a Corynebacterial Type Strain with Remarkably Low G+C Content of Chromosomal DNA.</title>
        <authorList>
            <person name="Ruckert C."/>
            <person name="Albersmeier A."/>
            <person name="Winkler A."/>
            <person name="Tauch A."/>
        </authorList>
    </citation>
    <scope>NUCLEOTIDE SEQUENCE [LARGE SCALE GENOMIC DNA]</scope>
    <source>
        <strain evidence="9 11">DSM 20755</strain>
    </source>
</reference>
<gene>
    <name evidence="9" type="primary">spoU</name>
    <name evidence="10" type="synonym">trmL</name>
    <name evidence="10" type="ORF">NCTC949_00267</name>
    <name evidence="9" type="ORF">UL82_02120</name>
</gene>
<dbReference type="InterPro" id="IPR029026">
    <property type="entry name" value="tRNA_m1G_MTases_N"/>
</dbReference>
<dbReference type="InterPro" id="IPR001537">
    <property type="entry name" value="SpoU_MeTrfase"/>
</dbReference>
<dbReference type="InterPro" id="IPR029028">
    <property type="entry name" value="Alpha/beta_knot_MTases"/>
</dbReference>
<dbReference type="Proteomes" id="UP000271380">
    <property type="component" value="Chromosome"/>
</dbReference>
<dbReference type="Gene3D" id="3.40.1280.10">
    <property type="match status" value="1"/>
</dbReference>
<dbReference type="HOGENOM" id="CLU_110125_1_0_11"/>
<dbReference type="EC" id="2.1.1.207" evidence="6"/>
<evidence type="ECO:0000256" key="6">
    <source>
        <dbReference type="HAMAP-Rule" id="MF_01885"/>
    </source>
</evidence>
<dbReference type="EMBL" id="CP011312">
    <property type="protein sequence ID" value="AKE40649.1"/>
    <property type="molecule type" value="Genomic_DNA"/>
</dbReference>
<evidence type="ECO:0000256" key="3">
    <source>
        <dbReference type="ARBA" id="ARBA00022679"/>
    </source>
</evidence>
<comment type="similarity">
    <text evidence="6">Belongs to the class IV-like SAM-binding methyltransferase superfamily. RNA methyltransferase TrmH family. TrmL subfamily.</text>
</comment>
<keyword evidence="4 6" id="KW-0949">S-adenosyl-L-methionine</keyword>
<comment type="catalytic activity">
    <reaction evidence="6">
        <text>cytidine(34) in tRNA + S-adenosyl-L-methionine = 2'-O-methylcytidine(34) in tRNA + S-adenosyl-L-homocysteine + H(+)</text>
        <dbReference type="Rhea" id="RHEA:43084"/>
        <dbReference type="Rhea" id="RHEA-COMP:10331"/>
        <dbReference type="Rhea" id="RHEA-COMP:10332"/>
        <dbReference type="ChEBI" id="CHEBI:15378"/>
        <dbReference type="ChEBI" id="CHEBI:57856"/>
        <dbReference type="ChEBI" id="CHEBI:59789"/>
        <dbReference type="ChEBI" id="CHEBI:74495"/>
        <dbReference type="ChEBI" id="CHEBI:82748"/>
        <dbReference type="EC" id="2.1.1.207"/>
    </reaction>
</comment>
<dbReference type="PANTHER" id="PTHR42971:SF1">
    <property type="entry name" value="TRNA (CYTIDINE(34)-2'-O)-METHYLTRANSFERASE"/>
    <property type="match status" value="1"/>
</dbReference>
<dbReference type="OrthoDB" id="9789043at2"/>
<comment type="caution">
    <text evidence="6">Lacks conserved residue(s) required for the propagation of feature annotation.</text>
</comment>
<dbReference type="EMBL" id="LR134377">
    <property type="protein sequence ID" value="VEH04779.1"/>
    <property type="molecule type" value="Genomic_DNA"/>
</dbReference>
<keyword evidence="11" id="KW-1185">Reference proteome</keyword>
<sequence>MRSMTFLPADQRSLFSPTVPQDAIMHVIFHQPVIPGNTGSAIRLCAGTGAHLHLVGPLGFNFEDRQVKRAGLDYHELAKVSVHENLTQCLADIPGRLFAFTTKATTYHSNIEYQPGDAFLFGTEPTGLDEDTLKHPRITELVRIPMLKGRRSMNLANAASVATYEAWRQLGYAGA</sequence>
<dbReference type="GO" id="GO:0003723">
    <property type="term" value="F:RNA binding"/>
    <property type="evidence" value="ECO:0007669"/>
    <property type="project" value="InterPro"/>
</dbReference>
<dbReference type="KEGG" id="cku:UL82_02120"/>
<evidence type="ECO:0000256" key="1">
    <source>
        <dbReference type="ARBA" id="ARBA00022490"/>
    </source>
</evidence>
<evidence type="ECO:0000313" key="10">
    <source>
        <dbReference type="EMBL" id="VEH04779.1"/>
    </source>
</evidence>
<dbReference type="FunFam" id="3.40.1280.10:FF:000002">
    <property type="entry name" value="Peptidylprolyl isomerase"/>
    <property type="match status" value="1"/>
</dbReference>
<dbReference type="GO" id="GO:0005737">
    <property type="term" value="C:cytoplasm"/>
    <property type="evidence" value="ECO:0007669"/>
    <property type="project" value="UniProtKB-SubCell"/>
</dbReference>
<dbReference type="InterPro" id="IPR016914">
    <property type="entry name" value="TrmL"/>
</dbReference>
<accession>A0A0F6TD83</accession>
<keyword evidence="3 6" id="KW-0808">Transferase</keyword>
<keyword evidence="5 6" id="KW-0819">tRNA processing</keyword>
<feature type="binding site" evidence="6 7">
    <location>
        <position position="144"/>
    </location>
    <ligand>
        <name>S-adenosyl-L-methionine</name>
        <dbReference type="ChEBI" id="CHEBI:59789"/>
    </ligand>
</feature>
<keyword evidence="1 6" id="KW-0963">Cytoplasm</keyword>
<proteinExistence type="inferred from homology"/>
<feature type="binding site" evidence="6 7">
    <location>
        <position position="122"/>
    </location>
    <ligand>
        <name>S-adenosyl-L-methionine</name>
        <dbReference type="ChEBI" id="CHEBI:59789"/>
    </ligand>
</feature>
<evidence type="ECO:0000259" key="8">
    <source>
        <dbReference type="Pfam" id="PF00588"/>
    </source>
</evidence>
<evidence type="ECO:0000256" key="2">
    <source>
        <dbReference type="ARBA" id="ARBA00022603"/>
    </source>
</evidence>
<dbReference type="GO" id="GO:0002130">
    <property type="term" value="P:wobble position ribose methylation"/>
    <property type="evidence" value="ECO:0007669"/>
    <property type="project" value="TreeGrafter"/>
</dbReference>
<organism evidence="9 11">
    <name type="scientific">Corynebacterium kutscheri</name>
    <dbReference type="NCBI Taxonomy" id="35755"/>
    <lineage>
        <taxon>Bacteria</taxon>
        <taxon>Bacillati</taxon>
        <taxon>Actinomycetota</taxon>
        <taxon>Actinomycetes</taxon>
        <taxon>Mycobacteriales</taxon>
        <taxon>Corynebacteriaceae</taxon>
        <taxon>Corynebacterium</taxon>
    </lineage>
</organism>
<dbReference type="GO" id="GO:0008757">
    <property type="term" value="F:S-adenosylmethionine-dependent methyltransferase activity"/>
    <property type="evidence" value="ECO:0007669"/>
    <property type="project" value="UniProtKB-UniRule"/>
</dbReference>
<dbReference type="CDD" id="cd18094">
    <property type="entry name" value="SpoU-like_TrmL"/>
    <property type="match status" value="1"/>
</dbReference>
<dbReference type="PANTHER" id="PTHR42971">
    <property type="entry name" value="TRNA (CYTIDINE(34)-2'-O)-METHYLTRANSFERASE"/>
    <property type="match status" value="1"/>
</dbReference>
<dbReference type="STRING" id="35755.UL82_02120"/>
<dbReference type="PIRSF" id="PIRSF029256">
    <property type="entry name" value="SpoU_TrmH_prd"/>
    <property type="match status" value="1"/>
</dbReference>
<comment type="subcellular location">
    <subcellularLocation>
        <location evidence="6">Cytoplasm</location>
    </subcellularLocation>
</comment>